<keyword evidence="3" id="KW-1185">Reference proteome</keyword>
<evidence type="ECO:0000313" key="2">
    <source>
        <dbReference type="EMBL" id="CAG5106708.1"/>
    </source>
</evidence>
<gene>
    <name evidence="2" type="ORF">OKIOD_LOCUS11730</name>
</gene>
<accession>A0ABN7SX13</accession>
<dbReference type="EMBL" id="OU015566">
    <property type="protein sequence ID" value="CAG5106708.1"/>
    <property type="molecule type" value="Genomic_DNA"/>
</dbReference>
<dbReference type="Proteomes" id="UP001158576">
    <property type="component" value="Chromosome 1"/>
</dbReference>
<reference evidence="2 3" key="1">
    <citation type="submission" date="2021-04" db="EMBL/GenBank/DDBJ databases">
        <authorList>
            <person name="Bliznina A."/>
        </authorList>
    </citation>
    <scope>NUCLEOTIDE SEQUENCE [LARGE SCALE GENOMIC DNA]</scope>
</reference>
<feature type="region of interest" description="Disordered" evidence="1">
    <location>
        <begin position="99"/>
        <end position="136"/>
    </location>
</feature>
<protein>
    <submittedName>
        <fullName evidence="2">Oidioi.mRNA.OKI2018_I69.chr1.g2965.t1.cds</fullName>
    </submittedName>
</protein>
<proteinExistence type="predicted"/>
<sequence>MAELSERFDWGRLWLLIASTESKLKNWKATHDAYRLASFRLEGSQAIWSQLGQCLTMIDALELAKAQDCIEQMISEVPGNFEEKLLELKDLVQRMQKVAESKKSINQKENNQDYQDPDPPAEKAQMATRQEDPAHDEAEMKARMRALFERTQKQQKTSSLMDELTELKSTLHGEVKSMAETEVLAYQTAAISKLNKIKELLKNNVENE</sequence>
<evidence type="ECO:0000256" key="1">
    <source>
        <dbReference type="SAM" id="MobiDB-lite"/>
    </source>
</evidence>
<evidence type="ECO:0000313" key="3">
    <source>
        <dbReference type="Proteomes" id="UP001158576"/>
    </source>
</evidence>
<name>A0ABN7SX13_OIKDI</name>
<organism evidence="2 3">
    <name type="scientific">Oikopleura dioica</name>
    <name type="common">Tunicate</name>
    <dbReference type="NCBI Taxonomy" id="34765"/>
    <lineage>
        <taxon>Eukaryota</taxon>
        <taxon>Metazoa</taxon>
        <taxon>Chordata</taxon>
        <taxon>Tunicata</taxon>
        <taxon>Appendicularia</taxon>
        <taxon>Copelata</taxon>
        <taxon>Oikopleuridae</taxon>
        <taxon>Oikopleura</taxon>
    </lineage>
</organism>